<feature type="region of interest" description="Disordered" evidence="1">
    <location>
        <begin position="106"/>
        <end position="149"/>
    </location>
</feature>
<evidence type="ECO:0000313" key="3">
    <source>
        <dbReference type="Proteomes" id="UP000789901"/>
    </source>
</evidence>
<evidence type="ECO:0000256" key="1">
    <source>
        <dbReference type="SAM" id="MobiDB-lite"/>
    </source>
</evidence>
<feature type="compositionally biased region" description="Basic residues" evidence="1">
    <location>
        <begin position="165"/>
        <end position="176"/>
    </location>
</feature>
<gene>
    <name evidence="2" type="ORF">GMARGA_LOCUS19218</name>
</gene>
<reference evidence="2 3" key="1">
    <citation type="submission" date="2021-06" db="EMBL/GenBank/DDBJ databases">
        <authorList>
            <person name="Kallberg Y."/>
            <person name="Tangrot J."/>
            <person name="Rosling A."/>
        </authorList>
    </citation>
    <scope>NUCLEOTIDE SEQUENCE [LARGE SCALE GENOMIC DNA]</scope>
    <source>
        <strain evidence="2 3">120-4 pot B 10/14</strain>
    </source>
</reference>
<name>A0ABN7VIN4_GIGMA</name>
<dbReference type="EMBL" id="CAJVQB010015863">
    <property type="protein sequence ID" value="CAG8777081.1"/>
    <property type="molecule type" value="Genomic_DNA"/>
</dbReference>
<dbReference type="Proteomes" id="UP000789901">
    <property type="component" value="Unassembled WGS sequence"/>
</dbReference>
<protein>
    <submittedName>
        <fullName evidence="2">42917_t:CDS:1</fullName>
    </submittedName>
</protein>
<sequence>MYTLQKTPAGCSGKLTIVRLRRKKDTTTPETKLQNLKKKQVTSKEASEIEHETVEVSAANLYKDNSQEPAEQEAVVIEQNINMAMVTNLLEVEDSRMNPLREKAVTPNNMDLTSNINQADSVTCGEKSNQTDSNRSHDQQPPTNSRSDNMIQQIVDNGFTKVTYSKKKKKINKRNKKESVGLYKKSKTSQ</sequence>
<organism evidence="2 3">
    <name type="scientific">Gigaspora margarita</name>
    <dbReference type="NCBI Taxonomy" id="4874"/>
    <lineage>
        <taxon>Eukaryota</taxon>
        <taxon>Fungi</taxon>
        <taxon>Fungi incertae sedis</taxon>
        <taxon>Mucoromycota</taxon>
        <taxon>Glomeromycotina</taxon>
        <taxon>Glomeromycetes</taxon>
        <taxon>Diversisporales</taxon>
        <taxon>Gigasporaceae</taxon>
        <taxon>Gigaspora</taxon>
    </lineage>
</organism>
<comment type="caution">
    <text evidence="2">The sequence shown here is derived from an EMBL/GenBank/DDBJ whole genome shotgun (WGS) entry which is preliminary data.</text>
</comment>
<proteinExistence type="predicted"/>
<evidence type="ECO:0000313" key="2">
    <source>
        <dbReference type="EMBL" id="CAG8777081.1"/>
    </source>
</evidence>
<accession>A0ABN7VIN4</accession>
<feature type="region of interest" description="Disordered" evidence="1">
    <location>
        <begin position="165"/>
        <end position="190"/>
    </location>
</feature>
<keyword evidence="3" id="KW-1185">Reference proteome</keyword>